<evidence type="ECO:0000256" key="15">
    <source>
        <dbReference type="SAM" id="Phobius"/>
    </source>
</evidence>
<evidence type="ECO:0000313" key="17">
    <source>
        <dbReference type="EMBL" id="MCB5410849.1"/>
    </source>
</evidence>
<dbReference type="EMBL" id="JACDXX010000011">
    <property type="protein sequence ID" value="MCB5410849.1"/>
    <property type="molecule type" value="Genomic_DNA"/>
</dbReference>
<keyword evidence="7 15" id="KW-0812">Transmembrane</keyword>
<feature type="signal peptide" evidence="16">
    <location>
        <begin position="1"/>
        <end position="21"/>
    </location>
</feature>
<evidence type="ECO:0000256" key="2">
    <source>
        <dbReference type="ARBA" id="ARBA00004651"/>
    </source>
</evidence>
<evidence type="ECO:0000256" key="13">
    <source>
        <dbReference type="ARBA" id="ARBA00023225"/>
    </source>
</evidence>
<keyword evidence="9" id="KW-0653">Protein transport</keyword>
<keyword evidence="17" id="KW-0282">Flagellum</keyword>
<dbReference type="PRINTS" id="PR01302">
    <property type="entry name" value="TYPE3IMPPROT"/>
</dbReference>
<proteinExistence type="inferred from homology"/>
<dbReference type="Proteomes" id="UP001198571">
    <property type="component" value="Unassembled WGS sequence"/>
</dbReference>
<evidence type="ECO:0000256" key="10">
    <source>
        <dbReference type="ARBA" id="ARBA00022989"/>
    </source>
</evidence>
<evidence type="ECO:0000256" key="7">
    <source>
        <dbReference type="ARBA" id="ARBA00022692"/>
    </source>
</evidence>
<dbReference type="InterPro" id="IPR005837">
    <property type="entry name" value="FliP"/>
</dbReference>
<comment type="subcellular location">
    <subcellularLocation>
        <location evidence="1">Bacterial flagellum basal body</location>
    </subcellularLocation>
    <subcellularLocation>
        <location evidence="2">Cell membrane</location>
        <topology evidence="2">Multi-pass membrane protein</topology>
    </subcellularLocation>
</comment>
<keyword evidence="18" id="KW-1185">Reference proteome</keyword>
<keyword evidence="12" id="KW-0975">Bacterial flagellum</keyword>
<keyword evidence="13" id="KW-1006">Bacterial flagellum protein export</keyword>
<evidence type="ECO:0000256" key="3">
    <source>
        <dbReference type="ARBA" id="ARBA00006257"/>
    </source>
</evidence>
<keyword evidence="11 15" id="KW-0472">Membrane</keyword>
<keyword evidence="17" id="KW-0966">Cell projection</keyword>
<evidence type="ECO:0000313" key="18">
    <source>
        <dbReference type="Proteomes" id="UP001198571"/>
    </source>
</evidence>
<evidence type="ECO:0000256" key="5">
    <source>
        <dbReference type="ARBA" id="ARBA00022448"/>
    </source>
</evidence>
<evidence type="ECO:0000256" key="11">
    <source>
        <dbReference type="ARBA" id="ARBA00023136"/>
    </source>
</evidence>
<evidence type="ECO:0000256" key="14">
    <source>
        <dbReference type="SAM" id="MobiDB-lite"/>
    </source>
</evidence>
<feature type="transmembrane region" description="Helical" evidence="15">
    <location>
        <begin position="58"/>
        <end position="82"/>
    </location>
</feature>
<feature type="transmembrane region" description="Helical" evidence="15">
    <location>
        <begin position="252"/>
        <end position="273"/>
    </location>
</feature>
<keyword evidence="17" id="KW-0969">Cilium</keyword>
<evidence type="ECO:0000256" key="16">
    <source>
        <dbReference type="SAM" id="SignalP"/>
    </source>
</evidence>
<evidence type="ECO:0000256" key="1">
    <source>
        <dbReference type="ARBA" id="ARBA00004117"/>
    </source>
</evidence>
<dbReference type="InterPro" id="IPR005838">
    <property type="entry name" value="T3SS_IM_P"/>
</dbReference>
<accession>A0ABS8CN93</accession>
<comment type="caution">
    <text evidence="17">The sequence shown here is derived from an EMBL/GenBank/DDBJ whole genome shotgun (WGS) entry which is preliminary data.</text>
</comment>
<keyword evidence="5" id="KW-0813">Transport</keyword>
<dbReference type="Pfam" id="PF00813">
    <property type="entry name" value="FliP"/>
    <property type="match status" value="1"/>
</dbReference>
<evidence type="ECO:0000256" key="12">
    <source>
        <dbReference type="ARBA" id="ARBA00023143"/>
    </source>
</evidence>
<sequence>MRRAVLSACAAVLLLATPLAAQDMSGLVSGLAEALGAEAGDSGPLSGRILQLVGIMTALSLAPGLLVVMTSFTRFVIVFSMLRSALGLQQSPPNMVLTALAFFMTLFVMQPVFDEAWTEGLEPLIANEITEEIALPRIAAPFHRFMLANTRDKDIGLFLSMSGRSLQSPEPGAAGAAPGTAPGAATEAGAALQPDENTPWGVLVPAFMISELKRAFTIGFLIFLPFIAIDLIVSSVLMAAGMMMLPPVMIALPFKIIFFVLIDGWFMLAGSLMQSYSGY</sequence>
<gene>
    <name evidence="17" type="ORF">H0485_12675</name>
</gene>
<organism evidence="17 18">
    <name type="scientific">Pseudogemmobacter faecipullorum</name>
    <dbReference type="NCBI Taxonomy" id="2755041"/>
    <lineage>
        <taxon>Bacteria</taxon>
        <taxon>Pseudomonadati</taxon>
        <taxon>Pseudomonadota</taxon>
        <taxon>Alphaproteobacteria</taxon>
        <taxon>Rhodobacterales</taxon>
        <taxon>Paracoccaceae</taxon>
        <taxon>Pseudogemmobacter</taxon>
    </lineage>
</organism>
<feature type="chain" id="PRO_5045994217" description="Flagellar biosynthetic protein FliP" evidence="16">
    <location>
        <begin position="22"/>
        <end position="279"/>
    </location>
</feature>
<dbReference type="PRINTS" id="PR00951">
    <property type="entry name" value="FLGBIOSNFLIP"/>
</dbReference>
<reference evidence="17 18" key="1">
    <citation type="submission" date="2020-07" db="EMBL/GenBank/DDBJ databases">
        <title>Pseudogemmobacter sp. nov., isolated from poultry manure in Taiwan.</title>
        <authorList>
            <person name="Lin S.-Y."/>
            <person name="Tang Y.-S."/>
            <person name="Young C.-C."/>
        </authorList>
    </citation>
    <scope>NUCLEOTIDE SEQUENCE [LARGE SCALE GENOMIC DNA]</scope>
    <source>
        <strain evidence="17 18">CC-YST710</strain>
    </source>
</reference>
<dbReference type="PROSITE" id="PS01061">
    <property type="entry name" value="FLIP_2"/>
    <property type="match status" value="1"/>
</dbReference>
<evidence type="ECO:0000256" key="4">
    <source>
        <dbReference type="ARBA" id="ARBA00021714"/>
    </source>
</evidence>
<evidence type="ECO:0000256" key="9">
    <source>
        <dbReference type="ARBA" id="ARBA00022927"/>
    </source>
</evidence>
<dbReference type="RefSeq" id="WP_226936104.1">
    <property type="nucleotide sequence ID" value="NZ_JACDXX010000011.1"/>
</dbReference>
<feature type="transmembrane region" description="Helical" evidence="15">
    <location>
        <begin position="215"/>
        <end position="240"/>
    </location>
</feature>
<keyword evidence="10 15" id="KW-1133">Transmembrane helix</keyword>
<evidence type="ECO:0000256" key="8">
    <source>
        <dbReference type="ARBA" id="ARBA00022795"/>
    </source>
</evidence>
<feature type="compositionally biased region" description="Low complexity" evidence="14">
    <location>
        <begin position="169"/>
        <end position="189"/>
    </location>
</feature>
<keyword evidence="6" id="KW-1003">Cell membrane</keyword>
<keyword evidence="16" id="KW-0732">Signal</keyword>
<name>A0ABS8CN93_9RHOB</name>
<evidence type="ECO:0000256" key="6">
    <source>
        <dbReference type="ARBA" id="ARBA00022475"/>
    </source>
</evidence>
<dbReference type="PANTHER" id="PTHR30587:SF0">
    <property type="entry name" value="FLAGELLAR BIOSYNTHETIC PROTEIN FLIP"/>
    <property type="match status" value="1"/>
</dbReference>
<protein>
    <recommendedName>
        <fullName evidence="4">Flagellar biosynthetic protein FliP</fullName>
    </recommendedName>
</protein>
<keyword evidence="8" id="KW-1005">Bacterial flagellum biogenesis</keyword>
<comment type="similarity">
    <text evidence="3">Belongs to the FliP/MopC/SpaP family.</text>
</comment>
<dbReference type="PANTHER" id="PTHR30587">
    <property type="entry name" value="FLAGELLAR BIOSYNTHETIC PROTEIN FLIP"/>
    <property type="match status" value="1"/>
</dbReference>
<feature type="region of interest" description="Disordered" evidence="14">
    <location>
        <begin position="168"/>
        <end position="189"/>
    </location>
</feature>